<evidence type="ECO:0000256" key="1">
    <source>
        <dbReference type="SAM" id="Coils"/>
    </source>
</evidence>
<keyword evidence="1" id="KW-0175">Coiled coil</keyword>
<keyword evidence="3" id="KW-1185">Reference proteome</keyword>
<reference evidence="2 3" key="1">
    <citation type="submission" date="2016-04" db="EMBL/GenBank/DDBJ databases">
        <title>A degradative enzymes factory behind the ericoid mycorrhizal symbiosis.</title>
        <authorList>
            <consortium name="DOE Joint Genome Institute"/>
            <person name="Martino E."/>
            <person name="Morin E."/>
            <person name="Grelet G."/>
            <person name="Kuo A."/>
            <person name="Kohler A."/>
            <person name="Daghino S."/>
            <person name="Barry K."/>
            <person name="Choi C."/>
            <person name="Cichocki N."/>
            <person name="Clum A."/>
            <person name="Copeland A."/>
            <person name="Hainaut M."/>
            <person name="Haridas S."/>
            <person name="Labutti K."/>
            <person name="Lindquist E."/>
            <person name="Lipzen A."/>
            <person name="Khouja H.-R."/>
            <person name="Murat C."/>
            <person name="Ohm R."/>
            <person name="Olson A."/>
            <person name="Spatafora J."/>
            <person name="Veneault-Fourrey C."/>
            <person name="Henrissat B."/>
            <person name="Grigoriev I."/>
            <person name="Martin F."/>
            <person name="Perotto S."/>
        </authorList>
    </citation>
    <scope>NUCLEOTIDE SEQUENCE [LARGE SCALE GENOMIC DNA]</scope>
    <source>
        <strain evidence="2 3">E</strain>
    </source>
</reference>
<evidence type="ECO:0000313" key="3">
    <source>
        <dbReference type="Proteomes" id="UP000235371"/>
    </source>
</evidence>
<gene>
    <name evidence="2" type="ORF">K444DRAFT_629161</name>
</gene>
<dbReference type="GeneID" id="36591094"/>
<evidence type="ECO:0000313" key="2">
    <source>
        <dbReference type="EMBL" id="PMD60672.1"/>
    </source>
</evidence>
<name>A0A2J6TCH0_9HELO</name>
<accession>A0A2J6TCH0</accession>
<dbReference type="AlphaFoldDB" id="A0A2J6TCH0"/>
<proteinExistence type="predicted"/>
<dbReference type="RefSeq" id="XP_024737576.1">
    <property type="nucleotide sequence ID" value="XM_024883017.1"/>
</dbReference>
<dbReference type="Proteomes" id="UP000235371">
    <property type="component" value="Unassembled WGS sequence"/>
</dbReference>
<organism evidence="2 3">
    <name type="scientific">Hyaloscypha bicolor E</name>
    <dbReference type="NCBI Taxonomy" id="1095630"/>
    <lineage>
        <taxon>Eukaryota</taxon>
        <taxon>Fungi</taxon>
        <taxon>Dikarya</taxon>
        <taxon>Ascomycota</taxon>
        <taxon>Pezizomycotina</taxon>
        <taxon>Leotiomycetes</taxon>
        <taxon>Helotiales</taxon>
        <taxon>Hyaloscyphaceae</taxon>
        <taxon>Hyaloscypha</taxon>
        <taxon>Hyaloscypha bicolor</taxon>
    </lineage>
</organism>
<dbReference type="InParanoid" id="A0A2J6TCH0"/>
<sequence>MASYTEGLLRNQLREVKDWASVNTSRLNAEKLSLPSSESYNQSFMKLETRNANITTNVVMLGAANRVRQEWKLRMPQEDFNSAVLADLVQSEELLTQIKEFREDLRRLKAIAKHQERVDKMVMSRLKRLRIKPSSIAQENVTAGTSKPKETNSKVEKRVHVRAVGFLYGLLLFLVE</sequence>
<dbReference type="EMBL" id="KZ613788">
    <property type="protein sequence ID" value="PMD60672.1"/>
    <property type="molecule type" value="Genomic_DNA"/>
</dbReference>
<feature type="coiled-coil region" evidence="1">
    <location>
        <begin position="91"/>
        <end position="118"/>
    </location>
</feature>
<protein>
    <submittedName>
        <fullName evidence="2">Uncharacterized protein</fullName>
    </submittedName>
</protein>